<organism evidence="1 2">
    <name type="scientific">Paraburkholderia piptadeniae</name>
    <dbReference type="NCBI Taxonomy" id="1701573"/>
    <lineage>
        <taxon>Bacteria</taxon>
        <taxon>Pseudomonadati</taxon>
        <taxon>Pseudomonadota</taxon>
        <taxon>Betaproteobacteria</taxon>
        <taxon>Burkholderiales</taxon>
        <taxon>Burkholderiaceae</taxon>
        <taxon>Paraburkholderia</taxon>
    </lineage>
</organism>
<accession>A0A1N7SQT9</accession>
<evidence type="ECO:0000313" key="2">
    <source>
        <dbReference type="Proteomes" id="UP000195569"/>
    </source>
</evidence>
<dbReference type="Proteomes" id="UP000195569">
    <property type="component" value="Unassembled WGS sequence"/>
</dbReference>
<keyword evidence="2" id="KW-1185">Reference proteome</keyword>
<gene>
    <name evidence="1" type="ORF">BN2476_720012</name>
</gene>
<proteinExistence type="predicted"/>
<dbReference type="EMBL" id="CYGY02000072">
    <property type="protein sequence ID" value="SIT49813.1"/>
    <property type="molecule type" value="Genomic_DNA"/>
</dbReference>
<dbReference type="AlphaFoldDB" id="A0A1N7SQT9"/>
<protein>
    <submittedName>
        <fullName evidence="1">Uncharacterized protein</fullName>
    </submittedName>
</protein>
<reference evidence="1" key="1">
    <citation type="submission" date="2016-12" db="EMBL/GenBank/DDBJ databases">
        <authorList>
            <person name="Moulin L."/>
        </authorList>
    </citation>
    <scope>NUCLEOTIDE SEQUENCE [LARGE SCALE GENOMIC DNA]</scope>
    <source>
        <strain evidence="1">STM 7183</strain>
    </source>
</reference>
<sequence>MIPLACLATILIHTGYELAKPALFAAMAREGIVTVSCRSRRRLPACWRRTCRLASARHRGERAACDPREPFTHVHADATRRSLFCWCCARTRGAYRSRCSRTVSHRFQIARPC</sequence>
<evidence type="ECO:0000313" key="1">
    <source>
        <dbReference type="EMBL" id="SIT49813.1"/>
    </source>
</evidence>
<comment type="caution">
    <text evidence="1">The sequence shown here is derived from an EMBL/GenBank/DDBJ whole genome shotgun (WGS) entry which is preliminary data.</text>
</comment>
<name>A0A1N7SQT9_9BURK</name>